<dbReference type="Gene3D" id="1.10.443.10">
    <property type="entry name" value="Intergrase catalytic core"/>
    <property type="match status" value="1"/>
</dbReference>
<keyword evidence="2" id="KW-0229">DNA integration</keyword>
<dbReference type="InterPro" id="IPR044068">
    <property type="entry name" value="CB"/>
</dbReference>
<dbReference type="CDD" id="cd01189">
    <property type="entry name" value="INT_ICEBs1_C_like"/>
    <property type="match status" value="1"/>
</dbReference>
<evidence type="ECO:0000313" key="9">
    <source>
        <dbReference type="EMBL" id="KEY62940.1"/>
    </source>
</evidence>
<dbReference type="PROSITE" id="PS51898">
    <property type="entry name" value="TYR_RECOMBINASE"/>
    <property type="match status" value="1"/>
</dbReference>
<comment type="caution">
    <text evidence="9">The sequence shown here is derived from an EMBL/GenBank/DDBJ whole genome shotgun (WGS) entry which is preliminary data.</text>
</comment>
<keyword evidence="6" id="KW-0175">Coiled coil</keyword>
<dbReference type="GO" id="GO:0015074">
    <property type="term" value="P:DNA integration"/>
    <property type="evidence" value="ECO:0007669"/>
    <property type="project" value="UniProtKB-KW"/>
</dbReference>
<dbReference type="RefSeq" id="WP_042747969.1">
    <property type="nucleotide sequence ID" value="NZ_AZSI01000017.1"/>
</dbReference>
<reference evidence="9 10" key="1">
    <citation type="submission" date="2014-06" db="EMBL/GenBank/DDBJ databases">
        <title>Draft genome sequence of the putrescine producing strain Lactococcus lactis subsp cremoris GE214.</title>
        <authorList>
            <person name="Ladero V."/>
            <person name="Linares D.M."/>
            <person name="del Rio B."/>
            <person name="Mayo B."/>
            <person name="Martin M.C."/>
            <person name="Fernandez M."/>
            <person name="Alvarez M.A."/>
        </authorList>
    </citation>
    <scope>NUCLEOTIDE SEQUENCE [LARGE SCALE GENOMIC DNA]</scope>
    <source>
        <strain evidence="9 10">GE214</strain>
    </source>
</reference>
<protein>
    <submittedName>
        <fullName evidence="9">Integrase</fullName>
    </submittedName>
</protein>
<comment type="similarity">
    <text evidence="1">Belongs to the 'phage' integrase family.</text>
</comment>
<dbReference type="AlphaFoldDB" id="A0A084ACB1"/>
<accession>A0A084ACB1</accession>
<dbReference type="InterPro" id="IPR013762">
    <property type="entry name" value="Integrase-like_cat_sf"/>
</dbReference>
<evidence type="ECO:0000256" key="3">
    <source>
        <dbReference type="ARBA" id="ARBA00023125"/>
    </source>
</evidence>
<evidence type="ECO:0000256" key="5">
    <source>
        <dbReference type="PROSITE-ProRule" id="PRU01248"/>
    </source>
</evidence>
<dbReference type="PATRIC" id="fig|1415168.3.peg.897"/>
<dbReference type="SUPFAM" id="SSF56349">
    <property type="entry name" value="DNA breaking-rejoining enzymes"/>
    <property type="match status" value="1"/>
</dbReference>
<evidence type="ECO:0000259" key="8">
    <source>
        <dbReference type="PROSITE" id="PS51900"/>
    </source>
</evidence>
<dbReference type="InterPro" id="IPR011010">
    <property type="entry name" value="DNA_brk_join_enz"/>
</dbReference>
<keyword evidence="3 5" id="KW-0238">DNA-binding</keyword>
<sequence length="355" mass="41969">MANFRKRGKTWQFRLSYKDNNGEYKKFEKGGYKTKKEAEAAADEAKKRLNNHSEFDNDISLYDFFEKWAKVYKKPHVTEATWRTYKRTLNLIDKYIKDKPIAEITPTFYQAVLNKMSLLYRQESLDKFYFQIKSAMKIAVHEKVISENFADFTKAKSKLAARPVEEKYLHADEYLKLLAIAEEKMEYTSYFACYLTAVTGMRFAELLGLTWDHVDFSKKEISIQRTWDYSITNDFADTKNESSKRKIPISSKTIKLLKKYKKEYWHENKYDRVIYNLSNNGLNKTIKVIAGRKVHPHSLRHSFASYLIYKGIDLLTVSKLLGHENLNVTLKVYAHQLKEMEQENNDVIRKIFNKL</sequence>
<organism evidence="9 10">
    <name type="scientific">Lactococcus cremoris subsp. cremoris GE214</name>
    <dbReference type="NCBI Taxonomy" id="1415168"/>
    <lineage>
        <taxon>Bacteria</taxon>
        <taxon>Bacillati</taxon>
        <taxon>Bacillota</taxon>
        <taxon>Bacilli</taxon>
        <taxon>Lactobacillales</taxon>
        <taxon>Streptococcaceae</taxon>
        <taxon>Lactococcus</taxon>
        <taxon>Lactococcus cremoris subsp. cremoris</taxon>
    </lineage>
</organism>
<dbReference type="InterPro" id="IPR010998">
    <property type="entry name" value="Integrase_recombinase_N"/>
</dbReference>
<dbReference type="Pfam" id="PF00589">
    <property type="entry name" value="Phage_integrase"/>
    <property type="match status" value="1"/>
</dbReference>
<evidence type="ECO:0000256" key="4">
    <source>
        <dbReference type="ARBA" id="ARBA00023172"/>
    </source>
</evidence>
<dbReference type="PANTHER" id="PTHR30349">
    <property type="entry name" value="PHAGE INTEGRASE-RELATED"/>
    <property type="match status" value="1"/>
</dbReference>
<dbReference type="InterPro" id="IPR002104">
    <property type="entry name" value="Integrase_catalytic"/>
</dbReference>
<feature type="domain" description="Core-binding (CB)" evidence="8">
    <location>
        <begin position="59"/>
        <end position="140"/>
    </location>
</feature>
<dbReference type="InterPro" id="IPR050090">
    <property type="entry name" value="Tyrosine_recombinase_XerCD"/>
</dbReference>
<evidence type="ECO:0000256" key="1">
    <source>
        <dbReference type="ARBA" id="ARBA00008857"/>
    </source>
</evidence>
<feature type="coiled-coil region" evidence="6">
    <location>
        <begin position="323"/>
        <end position="350"/>
    </location>
</feature>
<proteinExistence type="inferred from homology"/>
<name>A0A084ACB1_LACLC</name>
<evidence type="ECO:0000256" key="6">
    <source>
        <dbReference type="SAM" id="Coils"/>
    </source>
</evidence>
<evidence type="ECO:0000256" key="2">
    <source>
        <dbReference type="ARBA" id="ARBA00022908"/>
    </source>
</evidence>
<feature type="domain" description="Tyr recombinase" evidence="7">
    <location>
        <begin position="164"/>
        <end position="346"/>
    </location>
</feature>
<dbReference type="InterPro" id="IPR028259">
    <property type="entry name" value="AP2-like_int_N"/>
</dbReference>
<evidence type="ECO:0000313" key="10">
    <source>
        <dbReference type="Proteomes" id="UP000028401"/>
    </source>
</evidence>
<dbReference type="GO" id="GO:0003677">
    <property type="term" value="F:DNA binding"/>
    <property type="evidence" value="ECO:0007669"/>
    <property type="project" value="UniProtKB-UniRule"/>
</dbReference>
<dbReference type="Pfam" id="PF14659">
    <property type="entry name" value="Phage_int_SAM_3"/>
    <property type="match status" value="1"/>
</dbReference>
<dbReference type="GO" id="GO:0006310">
    <property type="term" value="P:DNA recombination"/>
    <property type="evidence" value="ECO:0007669"/>
    <property type="project" value="UniProtKB-KW"/>
</dbReference>
<dbReference type="Gene3D" id="1.10.150.130">
    <property type="match status" value="1"/>
</dbReference>
<gene>
    <name evidence="9" type="ORF">U725_00838</name>
</gene>
<keyword evidence="4" id="KW-0233">DNA recombination</keyword>
<dbReference type="InterPro" id="IPR004107">
    <property type="entry name" value="Integrase_SAM-like_N"/>
</dbReference>
<evidence type="ECO:0000259" key="7">
    <source>
        <dbReference type="PROSITE" id="PS51898"/>
    </source>
</evidence>
<dbReference type="Pfam" id="PF14657">
    <property type="entry name" value="Arm-DNA-bind_4"/>
    <property type="match status" value="1"/>
</dbReference>
<dbReference type="PANTHER" id="PTHR30349:SF64">
    <property type="entry name" value="PROPHAGE INTEGRASE INTD-RELATED"/>
    <property type="match status" value="1"/>
</dbReference>
<dbReference type="PROSITE" id="PS51900">
    <property type="entry name" value="CB"/>
    <property type="match status" value="1"/>
</dbReference>
<dbReference type="EMBL" id="AZSI01000017">
    <property type="protein sequence ID" value="KEY62940.1"/>
    <property type="molecule type" value="Genomic_DNA"/>
</dbReference>
<dbReference type="Proteomes" id="UP000028401">
    <property type="component" value="Unassembled WGS sequence"/>
</dbReference>